<feature type="region of interest" description="Disordered" evidence="1">
    <location>
        <begin position="52"/>
        <end position="88"/>
    </location>
</feature>
<feature type="compositionally biased region" description="Basic residues" evidence="1">
    <location>
        <begin position="52"/>
        <end position="71"/>
    </location>
</feature>
<dbReference type="EMBL" id="CP127173">
    <property type="protein sequence ID" value="WIV53882.1"/>
    <property type="molecule type" value="Genomic_DNA"/>
</dbReference>
<evidence type="ECO:0008006" key="4">
    <source>
        <dbReference type="Google" id="ProtNLM"/>
    </source>
</evidence>
<gene>
    <name evidence="2" type="ORF">QP939_34085</name>
</gene>
<name>A0ABY8XE43_9PSEU</name>
<evidence type="ECO:0000313" key="2">
    <source>
        <dbReference type="EMBL" id="WIV53882.1"/>
    </source>
</evidence>
<sequence length="111" mass="13211">MRDQPEFARRMLERLPDPGAAGGQQLLVRRSIGKPTELAYYICHPTYHWRRRHQTRARHSHYQRQRAKHPTLRPPYQAPKGHSHRSFAHEEGLRPEWTEAFRCTQATSFQT</sequence>
<evidence type="ECO:0000256" key="1">
    <source>
        <dbReference type="SAM" id="MobiDB-lite"/>
    </source>
</evidence>
<keyword evidence="3" id="KW-1185">Reference proteome</keyword>
<proteinExistence type="predicted"/>
<dbReference type="RefSeq" id="WP_285450382.1">
    <property type="nucleotide sequence ID" value="NZ_CP127173.1"/>
</dbReference>
<evidence type="ECO:0000313" key="3">
    <source>
        <dbReference type="Proteomes" id="UP001227101"/>
    </source>
</evidence>
<protein>
    <recommendedName>
        <fullName evidence="4">Transposase</fullName>
    </recommendedName>
</protein>
<reference evidence="2 3" key="1">
    <citation type="submission" date="2023-06" db="EMBL/GenBank/DDBJ databases">
        <authorList>
            <person name="Oyuntsetseg B."/>
            <person name="Kim S.B."/>
        </authorList>
    </citation>
    <scope>NUCLEOTIDE SEQUENCE [LARGE SCALE GENOMIC DNA]</scope>
    <source>
        <strain evidence="2 3">2-2</strain>
    </source>
</reference>
<dbReference type="Proteomes" id="UP001227101">
    <property type="component" value="Chromosome"/>
</dbReference>
<organism evidence="2 3">
    <name type="scientific">Amycolatopsis nalaikhensis</name>
    <dbReference type="NCBI Taxonomy" id="715472"/>
    <lineage>
        <taxon>Bacteria</taxon>
        <taxon>Bacillati</taxon>
        <taxon>Actinomycetota</taxon>
        <taxon>Actinomycetes</taxon>
        <taxon>Pseudonocardiales</taxon>
        <taxon>Pseudonocardiaceae</taxon>
        <taxon>Amycolatopsis</taxon>
    </lineage>
</organism>
<accession>A0ABY8XE43</accession>